<feature type="non-terminal residue" evidence="7">
    <location>
        <position position="131"/>
    </location>
</feature>
<evidence type="ECO:0000256" key="3">
    <source>
        <dbReference type="ARBA" id="ARBA00022692"/>
    </source>
</evidence>
<dbReference type="GO" id="GO:0043190">
    <property type="term" value="C:ATP-binding cassette (ABC) transporter complex"/>
    <property type="evidence" value="ECO:0007669"/>
    <property type="project" value="InterPro"/>
</dbReference>
<dbReference type="EMBL" id="AMCI01007697">
    <property type="protein sequence ID" value="EJW92201.1"/>
    <property type="molecule type" value="Genomic_DNA"/>
</dbReference>
<dbReference type="GO" id="GO:0055085">
    <property type="term" value="P:transmembrane transport"/>
    <property type="evidence" value="ECO:0007669"/>
    <property type="project" value="InterPro"/>
</dbReference>
<keyword evidence="4 6" id="KW-1133">Transmembrane helix</keyword>
<dbReference type="AlphaFoldDB" id="J9FBC2"/>
<evidence type="ECO:0000256" key="2">
    <source>
        <dbReference type="ARBA" id="ARBA00008034"/>
    </source>
</evidence>
<comment type="similarity">
    <text evidence="2">Belongs to the ABC-3 integral membrane protein family.</text>
</comment>
<dbReference type="InterPro" id="IPR037294">
    <property type="entry name" value="ABC_BtuC-like"/>
</dbReference>
<evidence type="ECO:0000256" key="1">
    <source>
        <dbReference type="ARBA" id="ARBA00004141"/>
    </source>
</evidence>
<gene>
    <name evidence="7" type="ORF">EVA_19692</name>
</gene>
<organism evidence="7">
    <name type="scientific">gut metagenome</name>
    <dbReference type="NCBI Taxonomy" id="749906"/>
    <lineage>
        <taxon>unclassified sequences</taxon>
        <taxon>metagenomes</taxon>
        <taxon>organismal metagenomes</taxon>
    </lineage>
</organism>
<protein>
    <submittedName>
        <fullName evidence="7">ABC-3 protein</fullName>
    </submittedName>
</protein>
<reference evidence="7" key="1">
    <citation type="journal article" date="2012" name="PLoS ONE">
        <title>Gene sets for utilization of primary and secondary nutrition supplies in the distal gut of endangered iberian lynx.</title>
        <authorList>
            <person name="Alcaide M."/>
            <person name="Messina E."/>
            <person name="Richter M."/>
            <person name="Bargiela R."/>
            <person name="Peplies J."/>
            <person name="Huws S.A."/>
            <person name="Newbold C.J."/>
            <person name="Golyshin P.N."/>
            <person name="Simon M.A."/>
            <person name="Lopez G."/>
            <person name="Yakimov M.M."/>
            <person name="Ferrer M."/>
        </authorList>
    </citation>
    <scope>NUCLEOTIDE SEQUENCE</scope>
</reference>
<dbReference type="PANTHER" id="PTHR30477:SF0">
    <property type="entry name" value="METAL TRANSPORT SYSTEM MEMBRANE PROTEIN TM_0125-RELATED"/>
    <property type="match status" value="1"/>
</dbReference>
<sequence>MLEMLEMEFMQRAWLAGLIMATICPLIGSFLVLRRQSLIGDGLGHIAFAGVAGGALWGYSPVISAAVATIIGALAIERVRVRLNESADMVLAIFFYSGMGLAAIFTGLNKEGGFNLGSVSFWQLDDCQQQG</sequence>
<evidence type="ECO:0000313" key="7">
    <source>
        <dbReference type="EMBL" id="EJW92201.1"/>
    </source>
</evidence>
<comment type="subcellular location">
    <subcellularLocation>
        <location evidence="1">Membrane</location>
        <topology evidence="1">Multi-pass membrane protein</topology>
    </subcellularLocation>
</comment>
<dbReference type="SUPFAM" id="SSF81345">
    <property type="entry name" value="ABC transporter involved in vitamin B12 uptake, BtuC"/>
    <property type="match status" value="1"/>
</dbReference>
<proteinExistence type="inferred from homology"/>
<evidence type="ECO:0000256" key="5">
    <source>
        <dbReference type="ARBA" id="ARBA00023136"/>
    </source>
</evidence>
<dbReference type="InterPro" id="IPR001626">
    <property type="entry name" value="ABC_TroCD"/>
</dbReference>
<feature type="transmembrane region" description="Helical" evidence="6">
    <location>
        <begin position="12"/>
        <end position="33"/>
    </location>
</feature>
<comment type="caution">
    <text evidence="7">The sequence shown here is derived from an EMBL/GenBank/DDBJ whole genome shotgun (WGS) entry which is preliminary data.</text>
</comment>
<feature type="transmembrane region" description="Helical" evidence="6">
    <location>
        <begin position="88"/>
        <end position="108"/>
    </location>
</feature>
<accession>J9FBC2</accession>
<name>J9FBC2_9ZZZZ</name>
<dbReference type="GO" id="GO:0010043">
    <property type="term" value="P:response to zinc ion"/>
    <property type="evidence" value="ECO:0007669"/>
    <property type="project" value="TreeGrafter"/>
</dbReference>
<keyword evidence="5 6" id="KW-0472">Membrane</keyword>
<keyword evidence="3 6" id="KW-0812">Transmembrane</keyword>
<dbReference type="Pfam" id="PF00950">
    <property type="entry name" value="ABC-3"/>
    <property type="match status" value="1"/>
</dbReference>
<feature type="transmembrane region" description="Helical" evidence="6">
    <location>
        <begin position="45"/>
        <end position="76"/>
    </location>
</feature>
<dbReference type="PANTHER" id="PTHR30477">
    <property type="entry name" value="ABC-TRANSPORTER METAL-BINDING PROTEIN"/>
    <property type="match status" value="1"/>
</dbReference>
<evidence type="ECO:0000256" key="6">
    <source>
        <dbReference type="SAM" id="Phobius"/>
    </source>
</evidence>
<evidence type="ECO:0000256" key="4">
    <source>
        <dbReference type="ARBA" id="ARBA00022989"/>
    </source>
</evidence>